<dbReference type="InterPro" id="IPR040074">
    <property type="entry name" value="BssD/PflA/YjjW"/>
</dbReference>
<dbReference type="SUPFAM" id="SSF102114">
    <property type="entry name" value="Radical SAM enzymes"/>
    <property type="match status" value="1"/>
</dbReference>
<dbReference type="PROSITE" id="PS51918">
    <property type="entry name" value="RADICAL_SAM"/>
    <property type="match status" value="1"/>
</dbReference>
<dbReference type="AlphaFoldDB" id="A0AB36K4P5"/>
<evidence type="ECO:0000256" key="1">
    <source>
        <dbReference type="ARBA" id="ARBA00001966"/>
    </source>
</evidence>
<gene>
    <name evidence="11" type="ORF">BZG09_10530</name>
</gene>
<keyword evidence="5" id="KW-0479">Metal-binding</keyword>
<proteinExistence type="inferred from homology"/>
<dbReference type="NCBIfam" id="TIGR02494">
    <property type="entry name" value="PFLE_PFLC"/>
    <property type="match status" value="1"/>
</dbReference>
<keyword evidence="7" id="KW-0408">Iron</keyword>
<dbReference type="SFLD" id="SFLDS00029">
    <property type="entry name" value="Radical_SAM"/>
    <property type="match status" value="1"/>
</dbReference>
<dbReference type="SFLD" id="SFLDG01118">
    <property type="entry name" value="activating_enzymes__group_2"/>
    <property type="match status" value="1"/>
</dbReference>
<dbReference type="PANTHER" id="PTHR30352">
    <property type="entry name" value="PYRUVATE FORMATE-LYASE-ACTIVATING ENZYME"/>
    <property type="match status" value="1"/>
</dbReference>
<keyword evidence="6" id="KW-0560">Oxidoreductase</keyword>
<evidence type="ECO:0000259" key="9">
    <source>
        <dbReference type="PROSITE" id="PS51379"/>
    </source>
</evidence>
<dbReference type="EMBL" id="MUEO01000025">
    <property type="protein sequence ID" value="OOE43411.1"/>
    <property type="molecule type" value="Genomic_DNA"/>
</dbReference>
<evidence type="ECO:0000256" key="6">
    <source>
        <dbReference type="ARBA" id="ARBA00023002"/>
    </source>
</evidence>
<name>A0AB36K4P5_9GAMM</name>
<dbReference type="InterPro" id="IPR001989">
    <property type="entry name" value="Radical_activat_CS"/>
</dbReference>
<dbReference type="InterPro" id="IPR007197">
    <property type="entry name" value="rSAM"/>
</dbReference>
<evidence type="ECO:0000256" key="2">
    <source>
        <dbReference type="ARBA" id="ARBA00009777"/>
    </source>
</evidence>
<reference evidence="11 12" key="1">
    <citation type="journal article" date="2017" name="Genome Announc.">
        <title>Draft Genome Sequences of Salinivibrio proteolyticus, Salinivibrio sharmensis, Salinivibrio siamensis, Salinivibrio costicola subsp. alcaliphilus, Salinivibrio costicola subsp. vallismortis, and 29 New Isolates Belonging to the Genus Salinivibrio.</title>
        <authorList>
            <person name="Lopez-Hermoso C."/>
            <person name="de la Haba R.R."/>
            <person name="Sanchez-Porro C."/>
            <person name="Bayliss S.C."/>
            <person name="Feil E.J."/>
            <person name="Ventosa A."/>
        </authorList>
    </citation>
    <scope>NUCLEOTIDE SEQUENCE [LARGE SCALE GENOMIC DNA]</scope>
    <source>
        <strain evidence="11 12">IC202</strain>
    </source>
</reference>
<dbReference type="GO" id="GO:0046872">
    <property type="term" value="F:metal ion binding"/>
    <property type="evidence" value="ECO:0007669"/>
    <property type="project" value="UniProtKB-KW"/>
</dbReference>
<evidence type="ECO:0000256" key="8">
    <source>
        <dbReference type="ARBA" id="ARBA00023014"/>
    </source>
</evidence>
<dbReference type="PANTHER" id="PTHR30352:SF4">
    <property type="entry name" value="PYRUVATE FORMATE-LYASE 2-ACTIVATING ENZYME"/>
    <property type="match status" value="1"/>
</dbReference>
<feature type="domain" description="Radical SAM core" evidence="10">
    <location>
        <begin position="16"/>
        <end position="307"/>
    </location>
</feature>
<dbReference type="Gene3D" id="3.30.70.20">
    <property type="match status" value="1"/>
</dbReference>
<feature type="domain" description="4Fe-4S ferredoxin-type" evidence="9">
    <location>
        <begin position="81"/>
        <end position="110"/>
    </location>
</feature>
<keyword evidence="8" id="KW-0411">Iron-sulfur</keyword>
<evidence type="ECO:0000256" key="7">
    <source>
        <dbReference type="ARBA" id="ARBA00023004"/>
    </source>
</evidence>
<dbReference type="GO" id="GO:0051539">
    <property type="term" value="F:4 iron, 4 sulfur cluster binding"/>
    <property type="evidence" value="ECO:0007669"/>
    <property type="project" value="UniProtKB-KW"/>
</dbReference>
<dbReference type="InterPro" id="IPR013785">
    <property type="entry name" value="Aldolase_TIM"/>
</dbReference>
<dbReference type="PROSITE" id="PS01087">
    <property type="entry name" value="RADICAL_ACTIVATING"/>
    <property type="match status" value="1"/>
</dbReference>
<evidence type="ECO:0000256" key="3">
    <source>
        <dbReference type="ARBA" id="ARBA00022485"/>
    </source>
</evidence>
<keyword evidence="3" id="KW-0004">4Fe-4S</keyword>
<comment type="caution">
    <text evidence="11">The sequence shown here is derived from an EMBL/GenBank/DDBJ whole genome shotgun (WGS) entry which is preliminary data.</text>
</comment>
<dbReference type="Gene3D" id="3.20.20.70">
    <property type="entry name" value="Aldolase class I"/>
    <property type="match status" value="1"/>
</dbReference>
<dbReference type="InterPro" id="IPR034457">
    <property type="entry name" value="Organic_radical-activating"/>
</dbReference>
<comment type="cofactor">
    <cofactor evidence="1">
        <name>[4Fe-4S] cluster</name>
        <dbReference type="ChEBI" id="CHEBI:49883"/>
    </cofactor>
</comment>
<sequence length="318" mass="36201">MSDLAKVLNIQRFTLHDGPGIRTEIFLKGCPLRCDWCGNPESFNRRIEVGVFQNKCISTEHCGSCREVCPNSDMLIYSDVTLSQIDRHLCTGCLNCVEECPSEAIKQWGESMSVNDCMALIRKDRGFYDRSGGGVTVSGGEPLLQSNFVRELFKACKQEGIHTCLESSFYANWNRIEQVLPYTDLFISDIKLMDGQVHKVHTGVENRKILRNLKLLVAADKELILRIPVIPTVNEDDANISATADFIERELNGRVKVVQLLSFMRLGEEKYQSLGLEYKMRDLVFDRHEFQQRVGIIADYFNQRGIRCVVGTKEQYAD</sequence>
<dbReference type="InterPro" id="IPR012839">
    <property type="entry name" value="Organic_radical_activase"/>
</dbReference>
<protein>
    <submittedName>
        <fullName evidence="11">Glycyl-radical enzyme activating protein</fullName>
    </submittedName>
</protein>
<dbReference type="Pfam" id="PF04055">
    <property type="entry name" value="Radical_SAM"/>
    <property type="match status" value="1"/>
</dbReference>
<dbReference type="GO" id="GO:0016491">
    <property type="term" value="F:oxidoreductase activity"/>
    <property type="evidence" value="ECO:0007669"/>
    <property type="project" value="UniProtKB-KW"/>
</dbReference>
<dbReference type="InterPro" id="IPR058240">
    <property type="entry name" value="rSAM_sf"/>
</dbReference>
<dbReference type="SFLD" id="SFLDG01066">
    <property type="entry name" value="organic_radical-activating_enz"/>
    <property type="match status" value="1"/>
</dbReference>
<dbReference type="InterPro" id="IPR017900">
    <property type="entry name" value="4Fe4S_Fe_S_CS"/>
</dbReference>
<keyword evidence="4" id="KW-0949">S-adenosyl-L-methionine</keyword>
<dbReference type="PROSITE" id="PS51379">
    <property type="entry name" value="4FE4S_FER_2"/>
    <property type="match status" value="2"/>
</dbReference>
<evidence type="ECO:0000256" key="4">
    <source>
        <dbReference type="ARBA" id="ARBA00022691"/>
    </source>
</evidence>
<dbReference type="PIRSF" id="PIRSF000371">
    <property type="entry name" value="PFL_act_enz"/>
    <property type="match status" value="1"/>
</dbReference>
<comment type="similarity">
    <text evidence="2">Belongs to the organic radical-activating enzymes family.</text>
</comment>
<organism evidence="11 12">
    <name type="scientific">Salinivibrio kushneri</name>
    <dbReference type="NCBI Taxonomy" id="1908198"/>
    <lineage>
        <taxon>Bacteria</taxon>
        <taxon>Pseudomonadati</taxon>
        <taxon>Pseudomonadota</taxon>
        <taxon>Gammaproteobacteria</taxon>
        <taxon>Vibrionales</taxon>
        <taxon>Vibrionaceae</taxon>
        <taxon>Salinivibrio</taxon>
    </lineage>
</organism>
<accession>A0AB36K4P5</accession>
<evidence type="ECO:0000313" key="11">
    <source>
        <dbReference type="EMBL" id="OOE43411.1"/>
    </source>
</evidence>
<dbReference type="PROSITE" id="PS00198">
    <property type="entry name" value="4FE4S_FER_1"/>
    <property type="match status" value="1"/>
</dbReference>
<dbReference type="InterPro" id="IPR017896">
    <property type="entry name" value="4Fe4S_Fe-S-bd"/>
</dbReference>
<feature type="domain" description="4Fe-4S ferredoxin-type" evidence="9">
    <location>
        <begin position="47"/>
        <end position="80"/>
    </location>
</feature>
<dbReference type="Pfam" id="PF00037">
    <property type="entry name" value="Fer4"/>
    <property type="match status" value="1"/>
</dbReference>
<dbReference type="RefSeq" id="WP_077458744.1">
    <property type="nucleotide sequence ID" value="NZ_MUEN01000028.1"/>
</dbReference>
<evidence type="ECO:0000259" key="10">
    <source>
        <dbReference type="PROSITE" id="PS51918"/>
    </source>
</evidence>
<dbReference type="Proteomes" id="UP000188726">
    <property type="component" value="Unassembled WGS sequence"/>
</dbReference>
<evidence type="ECO:0000256" key="5">
    <source>
        <dbReference type="ARBA" id="ARBA00022723"/>
    </source>
</evidence>
<evidence type="ECO:0000313" key="12">
    <source>
        <dbReference type="Proteomes" id="UP000188726"/>
    </source>
</evidence>
<dbReference type="SUPFAM" id="SSF54862">
    <property type="entry name" value="4Fe-4S ferredoxins"/>
    <property type="match status" value="1"/>
</dbReference>